<dbReference type="HOGENOM" id="CLU_049966_0_1_10"/>
<dbReference type="InterPro" id="IPR000534">
    <property type="entry name" value="Semialdehyde_DH_NAD-bd"/>
</dbReference>
<dbReference type="InterPro" id="IPR036291">
    <property type="entry name" value="NAD(P)-bd_dom_sf"/>
</dbReference>
<keyword evidence="19" id="KW-1185">Reference proteome</keyword>
<sequence>MPECYNFAANYLLFGRIEKKINIQLKQKKKMKVAIVGVSGAVGQEFLRVLDERNFPLDELVLFGSKRSAGSQYTFRGKQIEVKLLQHNDDFKGVDIAFTSAGAGTSKEFAETITKYGAVMIDNSSAFRMDNDVPLVVPEVNAADAKDRPRGIIANPNCTTIQMVVALKAIEQLSHIKTVHVSTYQAASGAGAAAMDELYEQYRQVLANEPVTVEKFAYQLAFNLIPQIDVFTENGYTKEEMKMYNETRKIMHSDIKVSATCVRVPALRAHSESIWVETERPISVEEAREAFAKGDGLVLQDNPAEKDYPMPLFLAGKDPVYVGRIRKDLTNDCGLTFWIVGDQIKKGAALNAVQIAEYLIKEKNVG</sequence>
<dbReference type="GO" id="GO:0046983">
    <property type="term" value="F:protein dimerization activity"/>
    <property type="evidence" value="ECO:0007669"/>
    <property type="project" value="InterPro"/>
</dbReference>
<dbReference type="UniPathway" id="UPA00034">
    <property type="reaction ID" value="UER00016"/>
</dbReference>
<feature type="binding site" evidence="15">
    <location>
        <position position="343"/>
    </location>
    <ligand>
        <name>NADP(+)</name>
        <dbReference type="ChEBI" id="CHEBI:58349"/>
    </ligand>
</feature>
<comment type="similarity">
    <text evidence="4 15">Belongs to the aspartate-semialdehyde dehydrogenase family.</text>
</comment>
<feature type="binding site" evidence="15">
    <location>
        <position position="128"/>
    </location>
    <ligand>
        <name>phosphate</name>
        <dbReference type="ChEBI" id="CHEBI:43474"/>
    </ligand>
</feature>
<keyword evidence="9 15" id="KW-0521">NADP</keyword>
<dbReference type="SUPFAM" id="SSF55347">
    <property type="entry name" value="Glyceraldehyde-3-phosphate dehydrogenase-like, C-terminal domain"/>
    <property type="match status" value="1"/>
</dbReference>
<dbReference type="GO" id="GO:0050661">
    <property type="term" value="F:NADP binding"/>
    <property type="evidence" value="ECO:0007669"/>
    <property type="project" value="UniProtKB-UniRule"/>
</dbReference>
<comment type="pathway">
    <text evidence="1 15">Amino-acid biosynthesis; L-methionine biosynthesis via de novo pathway; L-homoserine from L-aspartate: step 2/3.</text>
</comment>
<dbReference type="AlphaFoldDB" id="I9TEK7"/>
<feature type="active site" description="Acyl-thioester intermediate" evidence="15 16">
    <location>
        <position position="158"/>
    </location>
</feature>
<dbReference type="InterPro" id="IPR005986">
    <property type="entry name" value="Asp_semialdehyde_DH_beta"/>
</dbReference>
<dbReference type="InterPro" id="IPR012280">
    <property type="entry name" value="Semialdhyde_DH_dimer_dom"/>
</dbReference>
<comment type="catalytic activity">
    <reaction evidence="14 15">
        <text>L-aspartate 4-semialdehyde + phosphate + NADP(+) = 4-phospho-L-aspartate + NADPH + H(+)</text>
        <dbReference type="Rhea" id="RHEA:24284"/>
        <dbReference type="ChEBI" id="CHEBI:15378"/>
        <dbReference type="ChEBI" id="CHEBI:43474"/>
        <dbReference type="ChEBI" id="CHEBI:57535"/>
        <dbReference type="ChEBI" id="CHEBI:57783"/>
        <dbReference type="ChEBI" id="CHEBI:58349"/>
        <dbReference type="ChEBI" id="CHEBI:537519"/>
        <dbReference type="EC" id="1.2.1.11"/>
    </reaction>
</comment>
<dbReference type="PATRIC" id="fig|997887.3.peg.1256"/>
<evidence type="ECO:0000256" key="2">
    <source>
        <dbReference type="ARBA" id="ARBA00005076"/>
    </source>
</evidence>
<keyword evidence="7 15" id="KW-0028">Amino-acid biosynthesis</keyword>
<dbReference type="Gene3D" id="3.40.50.720">
    <property type="entry name" value="NAD(P)-binding Rossmann-like Domain"/>
    <property type="match status" value="1"/>
</dbReference>
<keyword evidence="13 15" id="KW-0486">Methionine biosynthesis</keyword>
<keyword evidence="12 15" id="KW-0457">Lysine biosynthesis</keyword>
<evidence type="ECO:0000259" key="17">
    <source>
        <dbReference type="SMART" id="SM00859"/>
    </source>
</evidence>
<dbReference type="HAMAP" id="MF_02121">
    <property type="entry name" value="ASADH"/>
    <property type="match status" value="1"/>
</dbReference>
<evidence type="ECO:0000256" key="10">
    <source>
        <dbReference type="ARBA" id="ARBA00022915"/>
    </source>
</evidence>
<name>I9TEK7_9BACE</name>
<reference evidence="18 19" key="1">
    <citation type="submission" date="2012-02" db="EMBL/GenBank/DDBJ databases">
        <title>The Genome Sequence of Bacteroides salyersiae CL02T12C01.</title>
        <authorList>
            <consortium name="The Broad Institute Genome Sequencing Platform"/>
            <person name="Earl A."/>
            <person name="Ward D."/>
            <person name="Feldgarden M."/>
            <person name="Gevers D."/>
            <person name="Zitomersky N.L."/>
            <person name="Coyne M.J."/>
            <person name="Comstock L.E."/>
            <person name="Young S.K."/>
            <person name="Zeng Q."/>
            <person name="Gargeya S."/>
            <person name="Fitzgerald M."/>
            <person name="Haas B."/>
            <person name="Abouelleil A."/>
            <person name="Alvarado L."/>
            <person name="Arachchi H.M."/>
            <person name="Berlin A."/>
            <person name="Chapman S.B."/>
            <person name="Gearin G."/>
            <person name="Goldberg J."/>
            <person name="Griggs A."/>
            <person name="Gujja S."/>
            <person name="Hansen M."/>
            <person name="Heiman D."/>
            <person name="Howarth C."/>
            <person name="Larimer J."/>
            <person name="Lui A."/>
            <person name="MacDonald P.J.P."/>
            <person name="McCowen C."/>
            <person name="Montmayeur A."/>
            <person name="Murphy C."/>
            <person name="Neiman D."/>
            <person name="Pearson M."/>
            <person name="Priest M."/>
            <person name="Roberts A."/>
            <person name="Saif S."/>
            <person name="Shea T."/>
            <person name="Sisk P."/>
            <person name="Stolte C."/>
            <person name="Sykes S."/>
            <person name="Wortman J."/>
            <person name="Nusbaum C."/>
            <person name="Birren B."/>
        </authorList>
    </citation>
    <scope>NUCLEOTIDE SEQUENCE [LARGE SCALE GENOMIC DNA]</scope>
    <source>
        <strain evidence="18 19">CL02T12C01</strain>
    </source>
</reference>
<evidence type="ECO:0000256" key="8">
    <source>
        <dbReference type="ARBA" id="ARBA00022697"/>
    </source>
</evidence>
<dbReference type="GO" id="GO:0009088">
    <property type="term" value="P:threonine biosynthetic process"/>
    <property type="evidence" value="ECO:0007669"/>
    <property type="project" value="UniProtKB-UniRule"/>
</dbReference>
<evidence type="ECO:0000256" key="15">
    <source>
        <dbReference type="HAMAP-Rule" id="MF_02121"/>
    </source>
</evidence>
<dbReference type="EC" id="1.2.1.11" evidence="6 15"/>
<dbReference type="InterPro" id="IPR012080">
    <property type="entry name" value="Asp_semialdehyde_DH"/>
</dbReference>
<dbReference type="GO" id="GO:0004073">
    <property type="term" value="F:aspartate-semialdehyde dehydrogenase activity"/>
    <property type="evidence" value="ECO:0007669"/>
    <property type="project" value="UniProtKB-UniRule"/>
</dbReference>
<evidence type="ECO:0000256" key="5">
    <source>
        <dbReference type="ARBA" id="ARBA00011738"/>
    </source>
</evidence>
<evidence type="ECO:0000256" key="12">
    <source>
        <dbReference type="ARBA" id="ARBA00023154"/>
    </source>
</evidence>
<dbReference type="NCBIfam" id="TIGR01296">
    <property type="entry name" value="asd_B"/>
    <property type="match status" value="1"/>
</dbReference>
<dbReference type="SUPFAM" id="SSF51735">
    <property type="entry name" value="NAD(P)-binding Rossmann-fold domains"/>
    <property type="match status" value="1"/>
</dbReference>
<dbReference type="GO" id="GO:0019877">
    <property type="term" value="P:diaminopimelate biosynthetic process"/>
    <property type="evidence" value="ECO:0007669"/>
    <property type="project" value="UniProtKB-UniRule"/>
</dbReference>
<evidence type="ECO:0000313" key="19">
    <source>
        <dbReference type="Proteomes" id="UP000005150"/>
    </source>
</evidence>
<evidence type="ECO:0000256" key="1">
    <source>
        <dbReference type="ARBA" id="ARBA00005021"/>
    </source>
</evidence>
<dbReference type="SMART" id="SM00859">
    <property type="entry name" value="Semialdhyde_dh"/>
    <property type="match status" value="1"/>
</dbReference>
<feature type="binding site" evidence="15">
    <location>
        <begin position="188"/>
        <end position="189"/>
    </location>
    <ligand>
        <name>NADP(+)</name>
        <dbReference type="ChEBI" id="CHEBI:58349"/>
    </ligand>
</feature>
<comment type="pathway">
    <text evidence="3 15">Amino-acid biosynthesis; L-threonine biosynthesis; L-threonine from L-aspartate: step 2/5.</text>
</comment>
<feature type="domain" description="Semialdehyde dehydrogenase NAD-binding" evidence="17">
    <location>
        <begin position="32"/>
        <end position="148"/>
    </location>
</feature>
<evidence type="ECO:0000256" key="6">
    <source>
        <dbReference type="ARBA" id="ARBA00013120"/>
    </source>
</evidence>
<comment type="caution">
    <text evidence="18">The sequence shown here is derived from an EMBL/GenBank/DDBJ whole genome shotgun (WGS) entry which is preliminary data.</text>
</comment>
<protein>
    <recommendedName>
        <fullName evidence="6 15">Aspartate-semialdehyde dehydrogenase</fullName>
        <shortName evidence="15">ASA dehydrogenase</shortName>
        <shortName evidence="15">ASADH</shortName>
        <ecNumber evidence="6 15">1.2.1.11</ecNumber>
    </recommendedName>
    <alternativeName>
        <fullName evidence="15">Aspartate-beta-semialdehyde dehydrogenase</fullName>
    </alternativeName>
</protein>
<organism evidence="18 19">
    <name type="scientific">Bacteroides salyersiae CL02T12C01</name>
    <dbReference type="NCBI Taxonomy" id="997887"/>
    <lineage>
        <taxon>Bacteria</taxon>
        <taxon>Pseudomonadati</taxon>
        <taxon>Bacteroidota</taxon>
        <taxon>Bacteroidia</taxon>
        <taxon>Bacteroidales</taxon>
        <taxon>Bacteroidaceae</taxon>
        <taxon>Bacteroides</taxon>
    </lineage>
</organism>
<keyword evidence="8 15" id="KW-0791">Threonine biosynthesis</keyword>
<comment type="pathway">
    <text evidence="2 15">Amino-acid biosynthesis; L-lysine biosynthesis via DAP pathway; (S)-tetrahydrodipicolinate from L-aspartate: step 2/4.</text>
</comment>
<evidence type="ECO:0000313" key="18">
    <source>
        <dbReference type="EMBL" id="EIY67616.1"/>
    </source>
</evidence>
<feature type="active site" description="Proton acceptor" evidence="15 16">
    <location>
        <position position="270"/>
    </location>
</feature>
<evidence type="ECO:0000256" key="11">
    <source>
        <dbReference type="ARBA" id="ARBA00023002"/>
    </source>
</evidence>
<evidence type="ECO:0000256" key="16">
    <source>
        <dbReference type="PIRSR" id="PIRSR000148-1"/>
    </source>
</evidence>
<dbReference type="GO" id="GO:0009097">
    <property type="term" value="P:isoleucine biosynthetic process"/>
    <property type="evidence" value="ECO:0007669"/>
    <property type="project" value="UniProtKB-UniRule"/>
</dbReference>
<dbReference type="NCBIfam" id="NF011456">
    <property type="entry name" value="PRK14874.1"/>
    <property type="match status" value="1"/>
</dbReference>
<dbReference type="UniPathway" id="UPA00051">
    <property type="reaction ID" value="UER00464"/>
</dbReference>
<feature type="binding site" evidence="15">
    <location>
        <begin position="67"/>
        <end position="68"/>
    </location>
    <ligand>
        <name>NADP(+)</name>
        <dbReference type="ChEBI" id="CHEBI:58349"/>
    </ligand>
</feature>
<feature type="binding site" evidence="15">
    <location>
        <begin position="39"/>
        <end position="42"/>
    </location>
    <ligand>
        <name>NADP(+)</name>
        <dbReference type="ChEBI" id="CHEBI:58349"/>
    </ligand>
</feature>
<evidence type="ECO:0000256" key="9">
    <source>
        <dbReference type="ARBA" id="ARBA00022857"/>
    </source>
</evidence>
<evidence type="ECO:0000256" key="14">
    <source>
        <dbReference type="ARBA" id="ARBA00047891"/>
    </source>
</evidence>
<accession>I9TEK7</accession>
<dbReference type="UniPathway" id="UPA00050">
    <property type="reaction ID" value="UER00463"/>
</dbReference>
<dbReference type="CDD" id="cd02316">
    <property type="entry name" value="VcASADH2_like_N"/>
    <property type="match status" value="1"/>
</dbReference>
<comment type="caution">
    <text evidence="15">Lacks conserved residue(s) required for the propagation of feature annotation.</text>
</comment>
<evidence type="ECO:0000256" key="3">
    <source>
        <dbReference type="ARBA" id="ARBA00005097"/>
    </source>
</evidence>
<keyword evidence="11 15" id="KW-0560">Oxidoreductase</keyword>
<feature type="binding site" evidence="15">
    <location>
        <position position="185"/>
    </location>
    <ligand>
        <name>substrate</name>
    </ligand>
</feature>
<dbReference type="Proteomes" id="UP000005150">
    <property type="component" value="Unassembled WGS sequence"/>
</dbReference>
<comment type="function">
    <text evidence="15">Catalyzes the NADPH-dependent formation of L-aspartate-semialdehyde (L-ASA) by the reductive dephosphorylation of L-aspartyl-4-phosphate.</text>
</comment>
<dbReference type="EMBL" id="AGXV01000015">
    <property type="protein sequence ID" value="EIY67616.1"/>
    <property type="molecule type" value="Genomic_DNA"/>
</dbReference>
<dbReference type="Pfam" id="PF02774">
    <property type="entry name" value="Semialdhyde_dhC"/>
    <property type="match status" value="1"/>
</dbReference>
<dbReference type="CDD" id="cd18131">
    <property type="entry name" value="ASADH_C_bac_euk_like"/>
    <property type="match status" value="1"/>
</dbReference>
<dbReference type="PANTHER" id="PTHR46278:SF2">
    <property type="entry name" value="ASPARTATE-SEMIALDEHYDE DEHYDROGENASE"/>
    <property type="match status" value="1"/>
</dbReference>
<evidence type="ECO:0000256" key="7">
    <source>
        <dbReference type="ARBA" id="ARBA00022605"/>
    </source>
</evidence>
<dbReference type="Gene3D" id="3.30.360.10">
    <property type="entry name" value="Dihydrodipicolinate Reductase, domain 2"/>
    <property type="match status" value="1"/>
</dbReference>
<dbReference type="Pfam" id="PF01118">
    <property type="entry name" value="Semialdhyde_dh"/>
    <property type="match status" value="1"/>
</dbReference>
<feature type="binding site" evidence="15">
    <location>
        <position position="210"/>
    </location>
    <ligand>
        <name>NADP(+)</name>
        <dbReference type="ChEBI" id="CHEBI:58349"/>
    </ligand>
</feature>
<feature type="binding site" evidence="15">
    <location>
        <position position="263"/>
    </location>
    <ligand>
        <name>substrate</name>
    </ligand>
</feature>
<dbReference type="GO" id="GO:0071266">
    <property type="term" value="P:'de novo' L-methionine biosynthetic process"/>
    <property type="evidence" value="ECO:0007669"/>
    <property type="project" value="UniProtKB-UniRule"/>
</dbReference>
<dbReference type="PANTHER" id="PTHR46278">
    <property type="entry name" value="DEHYDROGENASE, PUTATIVE-RELATED"/>
    <property type="match status" value="1"/>
</dbReference>
<dbReference type="GO" id="GO:0051287">
    <property type="term" value="F:NAD binding"/>
    <property type="evidence" value="ECO:0007669"/>
    <property type="project" value="InterPro"/>
</dbReference>
<proteinExistence type="inferred from homology"/>
<evidence type="ECO:0000256" key="13">
    <source>
        <dbReference type="ARBA" id="ARBA00023167"/>
    </source>
</evidence>
<comment type="subunit">
    <text evidence="5 15">Homodimer.</text>
</comment>
<dbReference type="PIRSF" id="PIRSF000148">
    <property type="entry name" value="ASA_dh"/>
    <property type="match status" value="1"/>
</dbReference>
<evidence type="ECO:0000256" key="4">
    <source>
        <dbReference type="ARBA" id="ARBA00010584"/>
    </source>
</evidence>
<keyword evidence="10 15" id="KW-0220">Diaminopimelate biosynthesis</keyword>
<dbReference type="GO" id="GO:0009089">
    <property type="term" value="P:lysine biosynthetic process via diaminopimelate"/>
    <property type="evidence" value="ECO:0007669"/>
    <property type="project" value="UniProtKB-UniRule"/>
</dbReference>
<gene>
    <name evidence="15" type="primary">asd</name>
    <name evidence="18" type="ORF">HMPREF1071_01190</name>
</gene>